<evidence type="ECO:0000256" key="1">
    <source>
        <dbReference type="SAM" id="MobiDB-lite"/>
    </source>
</evidence>
<accession>A2G2R2</accession>
<keyword evidence="2" id="KW-1133">Transmembrane helix</keyword>
<dbReference type="KEGG" id="tva:4746216"/>
<gene>
    <name evidence="3" type="ORF">TVAG_309870</name>
</gene>
<keyword evidence="4" id="KW-1185">Reference proteome</keyword>
<reference evidence="3" key="1">
    <citation type="submission" date="2006-10" db="EMBL/GenBank/DDBJ databases">
        <authorList>
            <person name="Amadeo P."/>
            <person name="Zhao Q."/>
            <person name="Wortman J."/>
            <person name="Fraser-Liggett C."/>
            <person name="Carlton J."/>
        </authorList>
    </citation>
    <scope>NUCLEOTIDE SEQUENCE</scope>
    <source>
        <strain evidence="3">G3</strain>
    </source>
</reference>
<dbReference type="eggNOG" id="KOG1721">
    <property type="taxonomic scope" value="Eukaryota"/>
</dbReference>
<feature type="compositionally biased region" description="Pro residues" evidence="1">
    <location>
        <begin position="192"/>
        <end position="341"/>
    </location>
</feature>
<dbReference type="AlphaFoldDB" id="A2G2R2"/>
<feature type="compositionally biased region" description="Polar residues" evidence="1">
    <location>
        <begin position="351"/>
        <end position="372"/>
    </location>
</feature>
<dbReference type="VEuPathDB" id="TrichDB:TVAG_309870"/>
<dbReference type="RefSeq" id="XP_001301486.1">
    <property type="nucleotide sequence ID" value="XM_001301485.1"/>
</dbReference>
<feature type="compositionally biased region" description="Basic and acidic residues" evidence="1">
    <location>
        <begin position="379"/>
        <end position="394"/>
    </location>
</feature>
<proteinExistence type="predicted"/>
<dbReference type="VEuPathDB" id="TrichDB:TVAGG3_0596920"/>
<dbReference type="PRINTS" id="PR01217">
    <property type="entry name" value="PRICHEXTENSN"/>
</dbReference>
<keyword evidence="2" id="KW-0812">Transmembrane</keyword>
<name>A2G2R2_TRIV3</name>
<dbReference type="Proteomes" id="UP000001542">
    <property type="component" value="Unassembled WGS sequence"/>
</dbReference>
<feature type="region of interest" description="Disordered" evidence="1">
    <location>
        <begin position="183"/>
        <end position="400"/>
    </location>
</feature>
<feature type="transmembrane region" description="Helical" evidence="2">
    <location>
        <begin position="406"/>
        <end position="429"/>
    </location>
</feature>
<evidence type="ECO:0000313" key="3">
    <source>
        <dbReference type="EMBL" id="EAX88556.1"/>
    </source>
</evidence>
<evidence type="ECO:0000313" key="4">
    <source>
        <dbReference type="Proteomes" id="UP000001542"/>
    </source>
</evidence>
<reference evidence="3" key="2">
    <citation type="journal article" date="2007" name="Science">
        <title>Draft genome sequence of the sexually transmitted pathogen Trichomonas vaginalis.</title>
        <authorList>
            <person name="Carlton J.M."/>
            <person name="Hirt R.P."/>
            <person name="Silva J.C."/>
            <person name="Delcher A.L."/>
            <person name="Schatz M."/>
            <person name="Zhao Q."/>
            <person name="Wortman J.R."/>
            <person name="Bidwell S.L."/>
            <person name="Alsmark U.C.M."/>
            <person name="Besteiro S."/>
            <person name="Sicheritz-Ponten T."/>
            <person name="Noel C.J."/>
            <person name="Dacks J.B."/>
            <person name="Foster P.G."/>
            <person name="Simillion C."/>
            <person name="Van de Peer Y."/>
            <person name="Miranda-Saavedra D."/>
            <person name="Barton G.J."/>
            <person name="Westrop G.D."/>
            <person name="Mueller S."/>
            <person name="Dessi D."/>
            <person name="Fiori P.L."/>
            <person name="Ren Q."/>
            <person name="Paulsen I."/>
            <person name="Zhang H."/>
            <person name="Bastida-Corcuera F.D."/>
            <person name="Simoes-Barbosa A."/>
            <person name="Brown M.T."/>
            <person name="Hayes R.D."/>
            <person name="Mukherjee M."/>
            <person name="Okumura C.Y."/>
            <person name="Schneider R."/>
            <person name="Smith A.J."/>
            <person name="Vanacova S."/>
            <person name="Villalvazo M."/>
            <person name="Haas B.J."/>
            <person name="Pertea M."/>
            <person name="Feldblyum T.V."/>
            <person name="Utterback T.R."/>
            <person name="Shu C.L."/>
            <person name="Osoegawa K."/>
            <person name="de Jong P.J."/>
            <person name="Hrdy I."/>
            <person name="Horvathova L."/>
            <person name="Zubacova Z."/>
            <person name="Dolezal P."/>
            <person name="Malik S.B."/>
            <person name="Logsdon J.M. Jr."/>
            <person name="Henze K."/>
            <person name="Gupta A."/>
            <person name="Wang C.C."/>
            <person name="Dunne R.L."/>
            <person name="Upcroft J.A."/>
            <person name="Upcroft P."/>
            <person name="White O."/>
            <person name="Salzberg S.L."/>
            <person name="Tang P."/>
            <person name="Chiu C.-H."/>
            <person name="Lee Y.-S."/>
            <person name="Embley T.M."/>
            <person name="Coombs G.H."/>
            <person name="Mottram J.C."/>
            <person name="Tachezy J."/>
            <person name="Fraser-Liggett C.M."/>
            <person name="Johnson P.J."/>
        </authorList>
    </citation>
    <scope>NUCLEOTIDE SEQUENCE [LARGE SCALE GENOMIC DNA]</scope>
    <source>
        <strain evidence="3">G3</strain>
    </source>
</reference>
<dbReference type="InParanoid" id="A2G2R2"/>
<organism evidence="3 4">
    <name type="scientific">Trichomonas vaginalis (strain ATCC PRA-98 / G3)</name>
    <dbReference type="NCBI Taxonomy" id="412133"/>
    <lineage>
        <taxon>Eukaryota</taxon>
        <taxon>Metamonada</taxon>
        <taxon>Parabasalia</taxon>
        <taxon>Trichomonadida</taxon>
        <taxon>Trichomonadidae</taxon>
        <taxon>Trichomonas</taxon>
    </lineage>
</organism>
<dbReference type="OMA" id="ASFYINW"/>
<dbReference type="STRING" id="5722.A2G2R2"/>
<dbReference type="EMBL" id="DS114296">
    <property type="protein sequence ID" value="EAX88556.1"/>
    <property type="molecule type" value="Genomic_DNA"/>
</dbReference>
<evidence type="ECO:0000256" key="2">
    <source>
        <dbReference type="SAM" id="Phobius"/>
    </source>
</evidence>
<sequence>MKKPTGDNLGGTGFNFKSYGSFPDCVKDSSIQCPTKYINYKQYCGPARYEFFNPTKADFAPYTYLFDFVNLTYPSRVCPDGTAILPGASFYINWYEVCAPYTCDKYDSYTLNVTHNGNSKIITCNKNNVGAQFTYEVPTSWGQGIRTATCVYPEIFCRTVKLHDMNFVADPFDLNTVQLEDPYKTSISTPTPQTPTPTPQTPTPKTPTPQIPTPTPKTPTPQTPTPTPKTPTPQTPTPTPKTPTPTPQTPTPQIPTPTPKTPTPQTPTPTPKTPTPQTPTPTPKTPTPTPQTPTPQIPTPTPKTPTPTPQTPTPQIPTPTPKTPTPQTPTPTPKTPTPQTPTPTQKTPTQNSPTAKSEITNIPIETSSSPQNPVVAPSENDRGKSSPRGNDDSKSGLGSKGLSTKMLIIICAVAAGVALIITIATVIACKAKRTMEHSSDDILHEEFLV</sequence>
<keyword evidence="2" id="KW-0472">Membrane</keyword>
<protein>
    <submittedName>
        <fullName evidence="3">Uncharacterized protein</fullName>
    </submittedName>
</protein>